<protein>
    <submittedName>
        <fullName evidence="5">AraC family transcriptional regulator</fullName>
    </submittedName>
</protein>
<keyword evidence="2" id="KW-0238">DNA-binding</keyword>
<accession>A0A396AJP7</accession>
<proteinExistence type="predicted"/>
<dbReference type="Proteomes" id="UP000261278">
    <property type="component" value="Unassembled WGS sequence"/>
</dbReference>
<dbReference type="GO" id="GO:0043565">
    <property type="term" value="F:sequence-specific DNA binding"/>
    <property type="evidence" value="ECO:0007669"/>
    <property type="project" value="InterPro"/>
</dbReference>
<dbReference type="GO" id="GO:0003700">
    <property type="term" value="F:DNA-binding transcription factor activity"/>
    <property type="evidence" value="ECO:0007669"/>
    <property type="project" value="InterPro"/>
</dbReference>
<evidence type="ECO:0000256" key="2">
    <source>
        <dbReference type="ARBA" id="ARBA00023125"/>
    </source>
</evidence>
<dbReference type="InterPro" id="IPR009057">
    <property type="entry name" value="Homeodomain-like_sf"/>
</dbReference>
<keyword evidence="1" id="KW-0805">Transcription regulation</keyword>
<comment type="caution">
    <text evidence="5">The sequence shown here is derived from an EMBL/GenBank/DDBJ whole genome shotgun (WGS) entry which is preliminary data.</text>
</comment>
<evidence type="ECO:0000259" key="4">
    <source>
        <dbReference type="PROSITE" id="PS01124"/>
    </source>
</evidence>
<dbReference type="PANTHER" id="PTHR43280">
    <property type="entry name" value="ARAC-FAMILY TRANSCRIPTIONAL REGULATOR"/>
    <property type="match status" value="1"/>
</dbReference>
<dbReference type="Gene3D" id="1.10.10.60">
    <property type="entry name" value="Homeodomain-like"/>
    <property type="match status" value="1"/>
</dbReference>
<dbReference type="AlphaFoldDB" id="A0A396AJP7"/>
<dbReference type="SUPFAM" id="SSF46689">
    <property type="entry name" value="Homeodomain-like"/>
    <property type="match status" value="1"/>
</dbReference>
<dbReference type="PANTHER" id="PTHR43280:SF28">
    <property type="entry name" value="HTH-TYPE TRANSCRIPTIONAL ACTIVATOR RHAS"/>
    <property type="match status" value="1"/>
</dbReference>
<reference evidence="5 6" key="1">
    <citation type="submission" date="2018-08" db="EMBL/GenBank/DDBJ databases">
        <title>A genome reference for cultivated species of the human gut microbiota.</title>
        <authorList>
            <person name="Zou Y."/>
            <person name="Xue W."/>
            <person name="Luo G."/>
        </authorList>
    </citation>
    <scope>NUCLEOTIDE SEQUENCE [LARGE SCALE GENOMIC DNA]</scope>
    <source>
        <strain evidence="5 6">TF05-18</strain>
    </source>
</reference>
<evidence type="ECO:0000313" key="5">
    <source>
        <dbReference type="EMBL" id="RGL84007.1"/>
    </source>
</evidence>
<name>A0A396AJP7_PHOVU</name>
<feature type="domain" description="HTH araC/xylS-type" evidence="4">
    <location>
        <begin position="100"/>
        <end position="168"/>
    </location>
</feature>
<dbReference type="EMBL" id="QSSN01000021">
    <property type="protein sequence ID" value="RGL84007.1"/>
    <property type="molecule type" value="Genomic_DNA"/>
</dbReference>
<evidence type="ECO:0000256" key="3">
    <source>
        <dbReference type="ARBA" id="ARBA00023163"/>
    </source>
</evidence>
<evidence type="ECO:0000256" key="1">
    <source>
        <dbReference type="ARBA" id="ARBA00023015"/>
    </source>
</evidence>
<gene>
    <name evidence="5" type="ORF">DXC44_15920</name>
</gene>
<sequence length="179" mass="20723">MVCRRCILTVSNIFKNNGITPVNVELGTVILSAPLIKEKEAIIRHQLEEYGFEVIDNKRVRVIEQVRVGVIEFVRHPEYQEKMNLSDYLQDKCHKEYSALSKLFTEMRGITIEKYYLAQKIELVKELLVYDELSVSEIADKLHYSSVAHLSTQFKSQTGLSPTQFKMMKGNKLKPLDEI</sequence>
<dbReference type="PROSITE" id="PS01124">
    <property type="entry name" value="HTH_ARAC_FAMILY_2"/>
    <property type="match status" value="1"/>
</dbReference>
<dbReference type="SMART" id="SM00342">
    <property type="entry name" value="HTH_ARAC"/>
    <property type="match status" value="1"/>
</dbReference>
<organism evidence="5 6">
    <name type="scientific">Phocaeicola vulgatus</name>
    <name type="common">Bacteroides vulgatus</name>
    <dbReference type="NCBI Taxonomy" id="821"/>
    <lineage>
        <taxon>Bacteria</taxon>
        <taxon>Pseudomonadati</taxon>
        <taxon>Bacteroidota</taxon>
        <taxon>Bacteroidia</taxon>
        <taxon>Bacteroidales</taxon>
        <taxon>Bacteroidaceae</taxon>
        <taxon>Phocaeicola</taxon>
    </lineage>
</organism>
<dbReference type="Pfam" id="PF12833">
    <property type="entry name" value="HTH_18"/>
    <property type="match status" value="1"/>
</dbReference>
<evidence type="ECO:0000313" key="6">
    <source>
        <dbReference type="Proteomes" id="UP000261278"/>
    </source>
</evidence>
<dbReference type="InterPro" id="IPR018060">
    <property type="entry name" value="HTH_AraC"/>
</dbReference>
<keyword evidence="3" id="KW-0804">Transcription</keyword>